<accession>A0A1G6HP34</accession>
<comment type="similarity">
    <text evidence="1">Belongs to the flavoredoxin family.</text>
</comment>
<dbReference type="InterPro" id="IPR012349">
    <property type="entry name" value="Split_barrel_FMN-bd"/>
</dbReference>
<protein>
    <submittedName>
        <fullName evidence="3">NADH-FMN oxidoreductase RutF, flavin reductase (DIM6/NTAB) family</fullName>
    </submittedName>
</protein>
<name>A0A1G6HP34_9BACT</name>
<dbReference type="Gene3D" id="2.30.110.10">
    <property type="entry name" value="Electron Transport, Fmn-binding Protein, Chain A"/>
    <property type="match status" value="1"/>
</dbReference>
<dbReference type="SUPFAM" id="SSF50475">
    <property type="entry name" value="FMN-binding split barrel"/>
    <property type="match status" value="1"/>
</dbReference>
<evidence type="ECO:0000313" key="4">
    <source>
        <dbReference type="Proteomes" id="UP000199452"/>
    </source>
</evidence>
<dbReference type="InterPro" id="IPR002563">
    <property type="entry name" value="Flavin_Rdtase-like_dom"/>
</dbReference>
<dbReference type="STRING" id="1640674.SAMN05216323_101224"/>
<dbReference type="PANTHER" id="PTHR43567">
    <property type="entry name" value="FLAVOREDOXIN-RELATED-RELATED"/>
    <property type="match status" value="1"/>
</dbReference>
<dbReference type="Proteomes" id="UP000199452">
    <property type="component" value="Unassembled WGS sequence"/>
</dbReference>
<dbReference type="Pfam" id="PF01613">
    <property type="entry name" value="Flavin_Reduct"/>
    <property type="match status" value="1"/>
</dbReference>
<evidence type="ECO:0000313" key="3">
    <source>
        <dbReference type="EMBL" id="SDB95625.1"/>
    </source>
</evidence>
<dbReference type="GO" id="GO:0010181">
    <property type="term" value="F:FMN binding"/>
    <property type="evidence" value="ECO:0007669"/>
    <property type="project" value="InterPro"/>
</dbReference>
<evidence type="ECO:0000259" key="2">
    <source>
        <dbReference type="Pfam" id="PF01613"/>
    </source>
</evidence>
<organism evidence="3 4">
    <name type="scientific">Williamwhitmania taraxaci</name>
    <dbReference type="NCBI Taxonomy" id="1640674"/>
    <lineage>
        <taxon>Bacteria</taxon>
        <taxon>Pseudomonadati</taxon>
        <taxon>Bacteroidota</taxon>
        <taxon>Bacteroidia</taxon>
        <taxon>Bacteroidales</taxon>
        <taxon>Williamwhitmaniaceae</taxon>
        <taxon>Williamwhitmania</taxon>
    </lineage>
</organism>
<reference evidence="3 4" key="1">
    <citation type="submission" date="2016-09" db="EMBL/GenBank/DDBJ databases">
        <authorList>
            <person name="Capua I."/>
            <person name="De Benedictis P."/>
            <person name="Joannis T."/>
            <person name="Lombin L.H."/>
            <person name="Cattoli G."/>
        </authorList>
    </citation>
    <scope>NUCLEOTIDE SEQUENCE [LARGE SCALE GENOMIC DNA]</scope>
    <source>
        <strain evidence="3 4">A7P-90m</strain>
    </source>
</reference>
<evidence type="ECO:0000256" key="1">
    <source>
        <dbReference type="ARBA" id="ARBA00038054"/>
    </source>
</evidence>
<dbReference type="EMBL" id="FMYP01000012">
    <property type="protein sequence ID" value="SDB95625.1"/>
    <property type="molecule type" value="Genomic_DNA"/>
</dbReference>
<dbReference type="InterPro" id="IPR052174">
    <property type="entry name" value="Flavoredoxin"/>
</dbReference>
<dbReference type="RefSeq" id="WP_092436448.1">
    <property type="nucleotide sequence ID" value="NZ_FMYP01000012.1"/>
</dbReference>
<gene>
    <name evidence="3" type="ORF">SAMN05216323_101224</name>
</gene>
<dbReference type="OrthoDB" id="9791490at2"/>
<keyword evidence="4" id="KW-1185">Reference proteome</keyword>
<proteinExistence type="inferred from homology"/>
<dbReference type="PANTHER" id="PTHR43567:SF5">
    <property type="entry name" value="HYPOTHETICAL CYTOSOLIC PROTEIN"/>
    <property type="match status" value="1"/>
</dbReference>
<dbReference type="AlphaFoldDB" id="A0A1G6HP34"/>
<feature type="domain" description="Flavin reductase like" evidence="2">
    <location>
        <begin position="25"/>
        <end position="170"/>
    </location>
</feature>
<sequence length="177" mass="20369">MKNFHQTDLYTLTDNPFKLLDKEWMLVTAKADLKTNTMTASWGGFGILWNKPVAFVFIRPQRFTFEFIEHSERLSLSFFAEDYRAALKLCGSKSGRDTNKIEDAGLTLIELPTGSPGFKEARIMMDCRKLFFTDLSAGTFIDKNIQPSVYPTSDFHRLYIGEIEACWKNNIDEIQTE</sequence>
<dbReference type="GO" id="GO:0016646">
    <property type="term" value="F:oxidoreductase activity, acting on the CH-NH group of donors, NAD or NADP as acceptor"/>
    <property type="evidence" value="ECO:0007669"/>
    <property type="project" value="UniProtKB-ARBA"/>
</dbReference>